<dbReference type="Gene3D" id="3.40.50.12110">
    <property type="match status" value="1"/>
</dbReference>
<dbReference type="GO" id="GO:0051539">
    <property type="term" value="F:4 iron, 4 sulfur cluster binding"/>
    <property type="evidence" value="ECO:0007669"/>
    <property type="project" value="TreeGrafter"/>
</dbReference>
<keyword evidence="2" id="KW-1185">Reference proteome</keyword>
<dbReference type="GO" id="GO:0042601">
    <property type="term" value="C:endospore-forming forespore"/>
    <property type="evidence" value="ECO:0007669"/>
    <property type="project" value="TreeGrafter"/>
</dbReference>
<dbReference type="Pfam" id="PF20903">
    <property type="entry name" value="SPL"/>
    <property type="match status" value="1"/>
</dbReference>
<dbReference type="EMBL" id="RBAK01000001">
    <property type="protein sequence ID" value="RKN51364.1"/>
    <property type="molecule type" value="Genomic_DNA"/>
</dbReference>
<organism evidence="1 2">
    <name type="scientific">Micromonospora endolithica</name>
    <dbReference type="NCBI Taxonomy" id="230091"/>
    <lineage>
        <taxon>Bacteria</taxon>
        <taxon>Bacillati</taxon>
        <taxon>Actinomycetota</taxon>
        <taxon>Actinomycetes</taxon>
        <taxon>Micromonosporales</taxon>
        <taxon>Micromonosporaceae</taxon>
        <taxon>Micromonospora</taxon>
    </lineage>
</organism>
<dbReference type="PANTHER" id="PTHR37822:SF2">
    <property type="entry name" value="SPORE PHOTOPRODUCT LYASE"/>
    <property type="match status" value="1"/>
</dbReference>
<evidence type="ECO:0000313" key="2">
    <source>
        <dbReference type="Proteomes" id="UP000281726"/>
    </source>
</evidence>
<reference evidence="1 2" key="1">
    <citation type="journal article" date="2004" name="Syst. Appl. Microbiol.">
        <title>Cryptoendolithic actinomycetes from antarctic sandstone rock samples: Micromonospora endolithica sp. nov. and two isolates related to Micromonospora coerulea Jensen 1932.</title>
        <authorList>
            <person name="Hirsch P."/>
            <person name="Mevs U."/>
            <person name="Kroppenstedt R.M."/>
            <person name="Schumann P."/>
            <person name="Stackebrandt E."/>
        </authorList>
    </citation>
    <scope>NUCLEOTIDE SEQUENCE [LARGE SCALE GENOMIC DNA]</scope>
    <source>
        <strain evidence="1 2">JCM 12677</strain>
    </source>
</reference>
<evidence type="ECO:0000313" key="1">
    <source>
        <dbReference type="EMBL" id="RKN51364.1"/>
    </source>
</evidence>
<dbReference type="InterPro" id="IPR049539">
    <property type="entry name" value="SPL"/>
</dbReference>
<accession>A0A3A9ZTT2</accession>
<dbReference type="AlphaFoldDB" id="A0A3A9ZTT2"/>
<dbReference type="GO" id="GO:0003913">
    <property type="term" value="F:DNA photolyase activity"/>
    <property type="evidence" value="ECO:0007669"/>
    <property type="project" value="TreeGrafter"/>
</dbReference>
<dbReference type="PANTHER" id="PTHR37822">
    <property type="entry name" value="SPORE PHOTOPRODUCT LYASE-RELATED"/>
    <property type="match status" value="1"/>
</dbReference>
<protein>
    <submittedName>
        <fullName evidence="1">Radical SAM protein</fullName>
    </submittedName>
</protein>
<dbReference type="Proteomes" id="UP000281726">
    <property type="component" value="Unassembled WGS sequence"/>
</dbReference>
<dbReference type="OrthoDB" id="9787095at2"/>
<proteinExistence type="predicted"/>
<dbReference type="Gene3D" id="3.80.30.30">
    <property type="match status" value="1"/>
</dbReference>
<sequence length="362" mass="40314">MAALAPAARPARRWTPRRVVATPAALEHPHGRRIVARVEALGIEVERLRANRLTGVRGQTDRETYARAKSTLAIVVSPPARRTLQPIAPSADWRFDLAEGCPAHCQYCYLAGSLTGPPVTRVYADLDGILAGLADYAGRGTVTSRSAARVEEGTTFEASCYTDPLALEHLTGSWRRAVEHFAAWDAPVQLRWTTKYADVDTFVGLPHAGRTRVRFSVNAAPVSERMEGGTATVPDRLAALRRLALDGYPVGLTVAPIIAVPDWRREYGLLLDQVVTAVAGVPELDLTAELITHRFTPGSREVLLGWYPRTRLEMDEATRRRKYGKFGAVKYVYPREVMTELRTWFERELVERVPACRILYWT</sequence>
<name>A0A3A9ZTT2_9ACTN</name>
<dbReference type="GO" id="GO:1904047">
    <property type="term" value="F:S-adenosyl-L-methionine binding"/>
    <property type="evidence" value="ECO:0007669"/>
    <property type="project" value="TreeGrafter"/>
</dbReference>
<comment type="caution">
    <text evidence="1">The sequence shown here is derived from an EMBL/GenBank/DDBJ whole genome shotgun (WGS) entry which is preliminary data.</text>
</comment>
<gene>
    <name evidence="1" type="ORF">D7223_05215</name>
</gene>